<reference evidence="1 2" key="1">
    <citation type="submission" date="2016-11" db="EMBL/GenBank/DDBJ databases">
        <title>Paenibacillus species isolates.</title>
        <authorList>
            <person name="Beno S.M."/>
        </authorList>
    </citation>
    <scope>NUCLEOTIDE SEQUENCE [LARGE SCALE GENOMIC DNA]</scope>
    <source>
        <strain evidence="1 2">FSL H8-0246</strain>
    </source>
</reference>
<evidence type="ECO:0000313" key="1">
    <source>
        <dbReference type="EMBL" id="OMF15397.1"/>
    </source>
</evidence>
<protein>
    <submittedName>
        <fullName evidence="1">Uncharacterized protein</fullName>
    </submittedName>
</protein>
<dbReference type="AlphaFoldDB" id="A0A1R1C024"/>
<proteinExistence type="predicted"/>
<evidence type="ECO:0000313" key="2">
    <source>
        <dbReference type="Proteomes" id="UP000187134"/>
    </source>
</evidence>
<dbReference type="EMBL" id="MRTJ01000002">
    <property type="protein sequence ID" value="OMF15397.1"/>
    <property type="molecule type" value="Genomic_DNA"/>
</dbReference>
<organism evidence="1 2">
    <name type="scientific">Paenibacillus amylolyticus</name>
    <dbReference type="NCBI Taxonomy" id="1451"/>
    <lineage>
        <taxon>Bacteria</taxon>
        <taxon>Bacillati</taxon>
        <taxon>Bacillota</taxon>
        <taxon>Bacilli</taxon>
        <taxon>Bacillales</taxon>
        <taxon>Paenibacillaceae</taxon>
        <taxon>Paenibacillus</taxon>
    </lineage>
</organism>
<name>A0A1R1C024_PAEAM</name>
<gene>
    <name evidence="1" type="ORF">BK131_11005</name>
</gene>
<accession>A0A1R1C024</accession>
<dbReference type="Proteomes" id="UP000187134">
    <property type="component" value="Unassembled WGS sequence"/>
</dbReference>
<comment type="caution">
    <text evidence="1">The sequence shown here is derived from an EMBL/GenBank/DDBJ whole genome shotgun (WGS) entry which is preliminary data.</text>
</comment>
<sequence length="581" mass="65391">MFGKQSRKVFWLLLLIGGMIMIGNESPAEADGADIRAAWVWQAQSVSNGDELLANAAKHKINRLYVNVDMTLSKEVYQTFIAKASRAGIAVEALGGDPSWAVSGREGPMLRLASWVSDYNLDAEPNERFDAIHLDIKPYVLPAWKEDAKPLVQSWVTNMNLLFEQVRQDGAVAVNVDLPFWLDSYTVTGNRTSEDADNEPLSRWFIEHVDHVTLLAYRDNAQGNNGIIRLIEQELNWADASNASITVGLNTKPMPGEEFTTFAGKGAAQLESVIEEVASAFSEHTSYAGSAVHDIVYWGQLEPSELPSPEIPSNQPEIRGTYIWEASQVTNDGGEHILAFAREQNINWLYVRLDLDQPYSSYRSFVKRAKAQGIEIHAMGGHPIWGKKENRPRIQRLIDYVKNYNAESEPDEQFEGIHLDIEPYTLPEWESNRNTLLTEWAANITFFQEETKKDSDLETSADLAVWLDTFPLPGKDMSVTEFMIDTLDHVSMMAFRNKAEGSNGIAAVVSQEMEIADRLGKRLMISVEMKENHEGPHISFYEKGAAEMELQLAKLPDLLAEYQAYQGNIVHAYDYWIQAKP</sequence>